<feature type="chain" id="PRO_5035876625" evidence="2">
    <location>
        <begin position="17"/>
        <end position="308"/>
    </location>
</feature>
<name>A0A8S1KF05_PARPR</name>
<dbReference type="OMA" id="ANHEAYI"/>
<evidence type="ECO:0000256" key="2">
    <source>
        <dbReference type="SAM" id="SignalP"/>
    </source>
</evidence>
<reference evidence="3" key="1">
    <citation type="submission" date="2021-01" db="EMBL/GenBank/DDBJ databases">
        <authorList>
            <consortium name="Genoscope - CEA"/>
            <person name="William W."/>
        </authorList>
    </citation>
    <scope>NUCLEOTIDE SEQUENCE</scope>
</reference>
<feature type="coiled-coil region" evidence="1">
    <location>
        <begin position="88"/>
        <end position="122"/>
    </location>
</feature>
<organism evidence="3 4">
    <name type="scientific">Paramecium primaurelia</name>
    <dbReference type="NCBI Taxonomy" id="5886"/>
    <lineage>
        <taxon>Eukaryota</taxon>
        <taxon>Sar</taxon>
        <taxon>Alveolata</taxon>
        <taxon>Ciliophora</taxon>
        <taxon>Intramacronucleata</taxon>
        <taxon>Oligohymenophorea</taxon>
        <taxon>Peniculida</taxon>
        <taxon>Parameciidae</taxon>
        <taxon>Paramecium</taxon>
    </lineage>
</organism>
<dbReference type="Proteomes" id="UP000688137">
    <property type="component" value="Unassembled WGS sequence"/>
</dbReference>
<evidence type="ECO:0000313" key="3">
    <source>
        <dbReference type="EMBL" id="CAD8054190.1"/>
    </source>
</evidence>
<proteinExistence type="predicted"/>
<dbReference type="EMBL" id="CAJJDM010000019">
    <property type="protein sequence ID" value="CAD8054190.1"/>
    <property type="molecule type" value="Genomic_DNA"/>
</dbReference>
<feature type="coiled-coil region" evidence="1">
    <location>
        <begin position="255"/>
        <end position="289"/>
    </location>
</feature>
<keyword evidence="1" id="KW-0175">Coiled coil</keyword>
<keyword evidence="4" id="KW-1185">Reference proteome</keyword>
<evidence type="ECO:0000256" key="1">
    <source>
        <dbReference type="SAM" id="Coils"/>
    </source>
</evidence>
<comment type="caution">
    <text evidence="3">The sequence shown here is derived from an EMBL/GenBank/DDBJ whole genome shotgun (WGS) entry which is preliminary data.</text>
</comment>
<sequence length="308" mass="35411">MILILLGLITLIQASSENNQKPVNLSKFAKIFEQYNQSNQFSKTLFTQLKSKVINGATVQDIDDHFAELVGHIEKDEFSQQQLYQVEQARLEGTILQIEDELKQLEEQNAYLIQKQETLNEEAQQIDVLFSANHEAYIQKIGEQYTLIEAIDELISQVQEKQAIKDDSDIMEKLKQISEDQHISILAQVTAHLDMEQADKILVLFKDLKDVLKEGLEIDEQNNELNVKLHTEIRQSIGSMIPETLIQQEEIIKSINEQQNTLTMTKIALEKLKSDMDAINQDRNFALLQIQQAKSIFKENIQDLSDSK</sequence>
<feature type="signal peptide" evidence="2">
    <location>
        <begin position="1"/>
        <end position="16"/>
    </location>
</feature>
<protein>
    <submittedName>
        <fullName evidence="3">Uncharacterized protein</fullName>
    </submittedName>
</protein>
<keyword evidence="2" id="KW-0732">Signal</keyword>
<evidence type="ECO:0000313" key="4">
    <source>
        <dbReference type="Proteomes" id="UP000688137"/>
    </source>
</evidence>
<gene>
    <name evidence="3" type="ORF">PPRIM_AZ9-3.1.T0210342</name>
</gene>
<dbReference type="AlphaFoldDB" id="A0A8S1KF05"/>
<accession>A0A8S1KF05</accession>